<dbReference type="EMBL" id="JAIXMP010000002">
    <property type="protein sequence ID" value="KAI9276704.1"/>
    <property type="molecule type" value="Genomic_DNA"/>
</dbReference>
<organism evidence="2 3">
    <name type="scientific">Phascolomyces articulosus</name>
    <dbReference type="NCBI Taxonomy" id="60185"/>
    <lineage>
        <taxon>Eukaryota</taxon>
        <taxon>Fungi</taxon>
        <taxon>Fungi incertae sedis</taxon>
        <taxon>Mucoromycota</taxon>
        <taxon>Mucoromycotina</taxon>
        <taxon>Mucoromycetes</taxon>
        <taxon>Mucorales</taxon>
        <taxon>Lichtheimiaceae</taxon>
        <taxon>Phascolomyces</taxon>
    </lineage>
</organism>
<dbReference type="AlphaFoldDB" id="A0AAD5KAC8"/>
<reference evidence="2" key="2">
    <citation type="submission" date="2023-02" db="EMBL/GenBank/DDBJ databases">
        <authorList>
            <consortium name="DOE Joint Genome Institute"/>
            <person name="Mondo S.J."/>
            <person name="Chang Y."/>
            <person name="Wang Y."/>
            <person name="Ahrendt S."/>
            <person name="Andreopoulos W."/>
            <person name="Barry K."/>
            <person name="Beard J."/>
            <person name="Benny G.L."/>
            <person name="Blankenship S."/>
            <person name="Bonito G."/>
            <person name="Cuomo C."/>
            <person name="Desiro A."/>
            <person name="Gervers K.A."/>
            <person name="Hundley H."/>
            <person name="Kuo A."/>
            <person name="LaButti K."/>
            <person name="Lang B.F."/>
            <person name="Lipzen A."/>
            <person name="O'Donnell K."/>
            <person name="Pangilinan J."/>
            <person name="Reynolds N."/>
            <person name="Sandor L."/>
            <person name="Smith M.W."/>
            <person name="Tsang A."/>
            <person name="Grigoriev I.V."/>
            <person name="Stajich J.E."/>
            <person name="Spatafora J.W."/>
        </authorList>
    </citation>
    <scope>NUCLEOTIDE SEQUENCE</scope>
    <source>
        <strain evidence="2">RSA 2281</strain>
    </source>
</reference>
<feature type="compositionally biased region" description="Polar residues" evidence="1">
    <location>
        <begin position="1"/>
        <end position="12"/>
    </location>
</feature>
<evidence type="ECO:0000313" key="3">
    <source>
        <dbReference type="Proteomes" id="UP001209540"/>
    </source>
</evidence>
<accession>A0AAD5KAC8</accession>
<comment type="caution">
    <text evidence="2">The sequence shown here is derived from an EMBL/GenBank/DDBJ whole genome shotgun (WGS) entry which is preliminary data.</text>
</comment>
<feature type="region of interest" description="Disordered" evidence="1">
    <location>
        <begin position="1"/>
        <end position="22"/>
    </location>
</feature>
<protein>
    <submittedName>
        <fullName evidence="2">Uncharacterized protein</fullName>
    </submittedName>
</protein>
<reference evidence="2" key="1">
    <citation type="journal article" date="2022" name="IScience">
        <title>Evolution of zygomycete secretomes and the origins of terrestrial fungal ecologies.</title>
        <authorList>
            <person name="Chang Y."/>
            <person name="Wang Y."/>
            <person name="Mondo S."/>
            <person name="Ahrendt S."/>
            <person name="Andreopoulos W."/>
            <person name="Barry K."/>
            <person name="Beard J."/>
            <person name="Benny G.L."/>
            <person name="Blankenship S."/>
            <person name="Bonito G."/>
            <person name="Cuomo C."/>
            <person name="Desiro A."/>
            <person name="Gervers K.A."/>
            <person name="Hundley H."/>
            <person name="Kuo A."/>
            <person name="LaButti K."/>
            <person name="Lang B.F."/>
            <person name="Lipzen A."/>
            <person name="O'Donnell K."/>
            <person name="Pangilinan J."/>
            <person name="Reynolds N."/>
            <person name="Sandor L."/>
            <person name="Smith M.E."/>
            <person name="Tsang A."/>
            <person name="Grigoriev I.V."/>
            <person name="Stajich J.E."/>
            <person name="Spatafora J.W."/>
        </authorList>
    </citation>
    <scope>NUCLEOTIDE SEQUENCE</scope>
    <source>
        <strain evidence="2">RSA 2281</strain>
    </source>
</reference>
<proteinExistence type="predicted"/>
<name>A0AAD5KAC8_9FUNG</name>
<gene>
    <name evidence="2" type="ORF">BDA99DRAFT_493926</name>
</gene>
<keyword evidence="3" id="KW-1185">Reference proteome</keyword>
<sequence>MMNSEKQSNNLPEYSPSWQQQQEEQAQRRGRWRWWKILLFTSTIGLLTYTQMDNIAWLKRTLAGETEHEMVDLGFPAHVAQMQGPEDLSIFVQDLQKMFGEERGCAHHHKDQVMECGAGHNNPHCGKFSIAFPPEYARHPRPPRRHETFCKPEELLASSSIFTFSPDEYKRAAVYLDGAFSHGGVVTVDRASEDDSNEDIKVNVTTFVGRKELKDAVSISGFDHEGQYSVQVKRKGGHRRSHHKPPVKEDCVTYSIRVVFPSHLESYEDLNLHIKKALRIHTTTELSKLHFGAFKAGVGHGAIHFSDVKADTIYLATLYGVVLGDYSPDKVFASAAVHGASKVKIHPGSDSVNITSAAVVGPASAELPADGFAGNFVVSSWTGSPIVEAPNPDDVHVVKNRYTYKAGYYKEQNTESNVVVSSRHGDSELLFKNYDDDTADLYQFMY</sequence>
<evidence type="ECO:0000256" key="1">
    <source>
        <dbReference type="SAM" id="MobiDB-lite"/>
    </source>
</evidence>
<evidence type="ECO:0000313" key="2">
    <source>
        <dbReference type="EMBL" id="KAI9276704.1"/>
    </source>
</evidence>
<dbReference type="Proteomes" id="UP001209540">
    <property type="component" value="Unassembled WGS sequence"/>
</dbReference>